<dbReference type="InterPro" id="IPR032466">
    <property type="entry name" value="Metal_Hydrolase"/>
</dbReference>
<keyword evidence="2" id="KW-0862">Zinc</keyword>
<dbReference type="GO" id="GO:0046872">
    <property type="term" value="F:metal ion binding"/>
    <property type="evidence" value="ECO:0007669"/>
    <property type="project" value="UniProtKB-KW"/>
</dbReference>
<dbReference type="GO" id="GO:0019748">
    <property type="term" value="P:secondary metabolic process"/>
    <property type="evidence" value="ECO:0007669"/>
    <property type="project" value="TreeGrafter"/>
</dbReference>
<evidence type="ECO:0000256" key="2">
    <source>
        <dbReference type="ARBA" id="ARBA00022833"/>
    </source>
</evidence>
<dbReference type="PANTHER" id="PTHR21240:SF29">
    <property type="entry name" value="AMIDOHYDROLASE-RELATED DOMAIN-CONTAINING PROTEIN"/>
    <property type="match status" value="1"/>
</dbReference>
<organism evidence="8 9">
    <name type="scientific">Bifidobacterium callitrichos</name>
    <dbReference type="NCBI Taxonomy" id="762209"/>
    <lineage>
        <taxon>Bacteria</taxon>
        <taxon>Bacillati</taxon>
        <taxon>Actinomycetota</taxon>
        <taxon>Actinomycetes</taxon>
        <taxon>Bifidobacteriales</taxon>
        <taxon>Bifidobacteriaceae</taxon>
        <taxon>Bifidobacterium</taxon>
    </lineage>
</organism>
<dbReference type="EMBL" id="NWTX01000002">
    <property type="protein sequence ID" value="PST47194.1"/>
    <property type="molecule type" value="Genomic_DNA"/>
</dbReference>
<dbReference type="AlphaFoldDB" id="A0A2T3GCI1"/>
<reference evidence="9" key="1">
    <citation type="submission" date="2017-09" db="EMBL/GenBank/DDBJ databases">
        <authorList>
            <person name="Sela D.A."/>
            <person name="Albert K."/>
        </authorList>
    </citation>
    <scope>NUCLEOTIDE SEQUENCE [LARGE SCALE GENOMIC DNA]</scope>
    <source>
        <strain evidence="9">UMA51805</strain>
    </source>
</reference>
<dbReference type="InterPro" id="IPR032465">
    <property type="entry name" value="ACMSD"/>
</dbReference>
<dbReference type="Proteomes" id="UP000240228">
    <property type="component" value="Unassembled WGS sequence"/>
</dbReference>
<proteinExistence type="predicted"/>
<feature type="compositionally biased region" description="Basic residues" evidence="6">
    <location>
        <begin position="512"/>
        <end position="524"/>
    </location>
</feature>
<name>A0A2T3GCI1_9BIFI</name>
<sequence>MEKERKTMNHLEKERKTMNHPVESNDAAPLRFRGKIDFQSHYLPPAYLEFLRAHYPGNPDGYPTPDYWTPDWQRDKMDLLGIAYAHLELSSPNVFLPQADDCLRLARKINDQGAAIVAENPTRFGLIATLPLPWAEASAEEARRALDELKADGVGLTTNHHGVYLGDPRLDPVMRELDDRGAMAIVHPTAPPVSVPGACEGLSLPAFEYFVETTRAFTNMVLEDTFVKFPNIRWVMPHAGAFVSVLADRFESFAFMLRFADPDRRVDYMDAMSHVYYDLAGFSEPKQLADLLRNVPDTHLLYGSDTPYTPIEAVLGQARALEGTDKLTEEQKRMAFTGNALAVNPKLAGIPALARAASEPAGNVAVKRDGRWHVRLLRDLFPRRHVAVRVPVPPHEAAPKIAGAVRDAAAARLAPDSGDDPALTARYDVRLNSPVGVIAIPVIVSYDDATRTSFHGKAKVMGIVASYRDGVRDGTRHSFDIRVRLPFGPLAVHLDADVSEPDGSVTGTAVAPHRRPMPFTGRRR</sequence>
<evidence type="ECO:0000313" key="8">
    <source>
        <dbReference type="EMBL" id="PST47194.1"/>
    </source>
</evidence>
<protein>
    <recommendedName>
        <fullName evidence="5">6-methylsalicylate decarboxylase</fullName>
        <ecNumber evidence="5">4.1.1.52</ecNumber>
    </recommendedName>
</protein>
<evidence type="ECO:0000256" key="3">
    <source>
        <dbReference type="ARBA" id="ARBA00023239"/>
    </source>
</evidence>
<reference evidence="8 9" key="2">
    <citation type="submission" date="2018-03" db="EMBL/GenBank/DDBJ databases">
        <title>The comparative genomics of Bifidobacterium callitrichos reflects dietary carbohydrate utilization within the common marmoset gut.</title>
        <authorList>
            <person name="Rani A."/>
        </authorList>
    </citation>
    <scope>NUCLEOTIDE SEQUENCE [LARGE SCALE GENOMIC DNA]</scope>
    <source>
        <strain evidence="8 9">UMA51805</strain>
    </source>
</reference>
<evidence type="ECO:0000256" key="1">
    <source>
        <dbReference type="ARBA" id="ARBA00022723"/>
    </source>
</evidence>
<evidence type="ECO:0000256" key="4">
    <source>
        <dbReference type="ARBA" id="ARBA00036832"/>
    </source>
</evidence>
<gene>
    <name evidence="8" type="ORF">CPA40_02460</name>
</gene>
<dbReference type="GO" id="GO:0016787">
    <property type="term" value="F:hydrolase activity"/>
    <property type="evidence" value="ECO:0007669"/>
    <property type="project" value="InterPro"/>
</dbReference>
<evidence type="ECO:0000313" key="9">
    <source>
        <dbReference type="Proteomes" id="UP000240228"/>
    </source>
</evidence>
<keyword evidence="9" id="KW-1185">Reference proteome</keyword>
<keyword evidence="3" id="KW-0456">Lyase</keyword>
<dbReference type="Gene3D" id="3.20.20.140">
    <property type="entry name" value="Metal-dependent hydrolases"/>
    <property type="match status" value="1"/>
</dbReference>
<evidence type="ECO:0000259" key="7">
    <source>
        <dbReference type="Pfam" id="PF04909"/>
    </source>
</evidence>
<feature type="domain" description="Amidohydrolase-related" evidence="7">
    <location>
        <begin position="104"/>
        <end position="343"/>
    </location>
</feature>
<dbReference type="EC" id="4.1.1.52" evidence="5"/>
<dbReference type="InterPro" id="IPR006680">
    <property type="entry name" value="Amidohydro-rel"/>
</dbReference>
<evidence type="ECO:0000256" key="6">
    <source>
        <dbReference type="SAM" id="MobiDB-lite"/>
    </source>
</evidence>
<dbReference type="SUPFAM" id="SSF51556">
    <property type="entry name" value="Metallo-dependent hydrolases"/>
    <property type="match status" value="1"/>
</dbReference>
<dbReference type="GO" id="GO:0005829">
    <property type="term" value="C:cytosol"/>
    <property type="evidence" value="ECO:0007669"/>
    <property type="project" value="TreeGrafter"/>
</dbReference>
<comment type="catalytic activity">
    <reaction evidence="4">
        <text>6-methylsalicylate + H(+) = 3-methylphenol + CO2</text>
        <dbReference type="Rhea" id="RHEA:23112"/>
        <dbReference type="ChEBI" id="CHEBI:15378"/>
        <dbReference type="ChEBI" id="CHEBI:16526"/>
        <dbReference type="ChEBI" id="CHEBI:17231"/>
        <dbReference type="ChEBI" id="CHEBI:36658"/>
        <dbReference type="EC" id="4.1.1.52"/>
    </reaction>
    <physiologicalReaction direction="left-to-right" evidence="4">
        <dbReference type="Rhea" id="RHEA:23113"/>
    </physiologicalReaction>
</comment>
<comment type="caution">
    <text evidence="8">The sequence shown here is derived from an EMBL/GenBank/DDBJ whole genome shotgun (WGS) entry which is preliminary data.</text>
</comment>
<dbReference type="Pfam" id="PF04909">
    <property type="entry name" value="Amidohydro_2"/>
    <property type="match status" value="1"/>
</dbReference>
<dbReference type="PANTHER" id="PTHR21240">
    <property type="entry name" value="2-AMINO-3-CARBOXYLMUCONATE-6-SEMIALDEHYDE DECARBOXYLASE"/>
    <property type="match status" value="1"/>
</dbReference>
<dbReference type="GO" id="GO:0047596">
    <property type="term" value="F:6-methylsalicylate decarboxylase activity"/>
    <property type="evidence" value="ECO:0007669"/>
    <property type="project" value="UniProtKB-EC"/>
</dbReference>
<feature type="region of interest" description="Disordered" evidence="6">
    <location>
        <begin position="502"/>
        <end position="524"/>
    </location>
</feature>
<evidence type="ECO:0000256" key="5">
    <source>
        <dbReference type="ARBA" id="ARBA00038889"/>
    </source>
</evidence>
<keyword evidence="1" id="KW-0479">Metal-binding</keyword>
<accession>A0A2T3GCI1</accession>